<evidence type="ECO:0000256" key="3">
    <source>
        <dbReference type="ARBA" id="ARBA00022989"/>
    </source>
</evidence>
<comment type="subcellular location">
    <subcellularLocation>
        <location evidence="1">Membrane</location>
        <topology evidence="1">Multi-pass membrane protein</topology>
    </subcellularLocation>
</comment>
<dbReference type="GO" id="GO:0043190">
    <property type="term" value="C:ATP-binding cassette (ABC) transporter complex"/>
    <property type="evidence" value="ECO:0007669"/>
    <property type="project" value="InterPro"/>
</dbReference>
<keyword evidence="3 5" id="KW-1133">Transmembrane helix</keyword>
<keyword evidence="2 5" id="KW-0812">Transmembrane</keyword>
<dbReference type="PANTHER" id="PTHR43077:SF11">
    <property type="entry name" value="TRANSPORT PERMEASE YVFS-RELATED"/>
    <property type="match status" value="1"/>
</dbReference>
<dbReference type="GO" id="GO:0140359">
    <property type="term" value="F:ABC-type transporter activity"/>
    <property type="evidence" value="ECO:0007669"/>
    <property type="project" value="InterPro"/>
</dbReference>
<dbReference type="PANTHER" id="PTHR43077">
    <property type="entry name" value="TRANSPORT PERMEASE YVFS-RELATED"/>
    <property type="match status" value="1"/>
</dbReference>
<dbReference type="Proteomes" id="UP000246132">
    <property type="component" value="Unassembled WGS sequence"/>
</dbReference>
<protein>
    <submittedName>
        <fullName evidence="7">ABC transporter permease</fullName>
    </submittedName>
</protein>
<feature type="transmembrane region" description="Helical" evidence="5">
    <location>
        <begin position="217"/>
        <end position="235"/>
    </location>
</feature>
<feature type="transmembrane region" description="Helical" evidence="5">
    <location>
        <begin position="21"/>
        <end position="38"/>
    </location>
</feature>
<accession>A0A3A8A919</accession>
<sequence length="244" mass="26080">MAILRANLALTFKRLLRQPGFWVPTILFPAMLYAFFGAQNAGGGIAAVYAAASFAVYAVLGVAFFQFGVSIAEDRQSAFAVWQRSLPARPFASWTARLCAALVFSIAAVALVLATARLVGDLHIDAATQARLLAVCLILAVPATFMGTALGYLASRHSVVAVANLIFLPMAYLGGLWVPPPALPPQIDAISRWTPTRHMGEAAWAAVDGRSIPHTSVAALLVFTLGFFALTWLAYSCDRHARFG</sequence>
<organism evidence="7 8">
    <name type="scientific">Oceaniradius stylonematis</name>
    <dbReference type="NCBI Taxonomy" id="2184161"/>
    <lineage>
        <taxon>Bacteria</taxon>
        <taxon>Pseudomonadati</taxon>
        <taxon>Pseudomonadota</taxon>
        <taxon>Alphaproteobacteria</taxon>
        <taxon>Hyphomicrobiales</taxon>
        <taxon>Ahrensiaceae</taxon>
        <taxon>Oceaniradius</taxon>
    </lineage>
</organism>
<dbReference type="RefSeq" id="WP_109766641.1">
    <property type="nucleotide sequence ID" value="NZ_QFWV02000005.1"/>
</dbReference>
<gene>
    <name evidence="7" type="ORF">DEM25_009145</name>
</gene>
<evidence type="ECO:0000313" key="8">
    <source>
        <dbReference type="Proteomes" id="UP000246132"/>
    </source>
</evidence>
<dbReference type="OrthoDB" id="9786643at2"/>
<dbReference type="Pfam" id="PF01061">
    <property type="entry name" value="ABC2_membrane"/>
    <property type="match status" value="1"/>
</dbReference>
<keyword evidence="4 5" id="KW-0472">Membrane</keyword>
<feature type="transmembrane region" description="Helical" evidence="5">
    <location>
        <begin position="98"/>
        <end position="120"/>
    </location>
</feature>
<dbReference type="PIRSF" id="PIRSF006648">
    <property type="entry name" value="DrrB"/>
    <property type="match status" value="1"/>
</dbReference>
<dbReference type="InterPro" id="IPR013525">
    <property type="entry name" value="ABC2_TM"/>
</dbReference>
<name>A0A3A8A919_9HYPH</name>
<dbReference type="InterPro" id="IPR051328">
    <property type="entry name" value="T7SS_ABC-Transporter"/>
</dbReference>
<evidence type="ECO:0000313" key="7">
    <source>
        <dbReference type="EMBL" id="RKF06807.1"/>
    </source>
</evidence>
<comment type="caution">
    <text evidence="7">The sequence shown here is derived from an EMBL/GenBank/DDBJ whole genome shotgun (WGS) entry which is preliminary data.</text>
</comment>
<feature type="transmembrane region" description="Helical" evidence="5">
    <location>
        <begin position="132"/>
        <end position="152"/>
    </location>
</feature>
<feature type="transmembrane region" description="Helical" evidence="5">
    <location>
        <begin position="44"/>
        <end position="65"/>
    </location>
</feature>
<feature type="transmembrane region" description="Helical" evidence="5">
    <location>
        <begin position="159"/>
        <end position="178"/>
    </location>
</feature>
<keyword evidence="8" id="KW-1185">Reference proteome</keyword>
<reference evidence="7 8" key="1">
    <citation type="journal article" date="2018" name="Int. J. Syst. Bacteriol.">
        <title>Oceaniradius stylonemae gen. nov., sp. nov., isolated from a red alga, Stylonema cornu-cervi.</title>
        <authorList>
            <person name="Jeong S."/>
        </authorList>
    </citation>
    <scope>NUCLEOTIDE SEQUENCE [LARGE SCALE GENOMIC DNA]</scope>
    <source>
        <strain evidence="7 8">StC1</strain>
    </source>
</reference>
<feature type="domain" description="ABC-2 type transporter transmembrane" evidence="6">
    <location>
        <begin position="5"/>
        <end position="203"/>
    </location>
</feature>
<evidence type="ECO:0000256" key="1">
    <source>
        <dbReference type="ARBA" id="ARBA00004141"/>
    </source>
</evidence>
<dbReference type="EMBL" id="QFWV02000005">
    <property type="protein sequence ID" value="RKF06807.1"/>
    <property type="molecule type" value="Genomic_DNA"/>
</dbReference>
<evidence type="ECO:0000256" key="2">
    <source>
        <dbReference type="ARBA" id="ARBA00022692"/>
    </source>
</evidence>
<evidence type="ECO:0000259" key="6">
    <source>
        <dbReference type="Pfam" id="PF01061"/>
    </source>
</evidence>
<evidence type="ECO:0000256" key="4">
    <source>
        <dbReference type="ARBA" id="ARBA00023136"/>
    </source>
</evidence>
<dbReference type="InterPro" id="IPR000412">
    <property type="entry name" value="ABC_2_transport"/>
</dbReference>
<proteinExistence type="predicted"/>
<dbReference type="AlphaFoldDB" id="A0A3A8A919"/>
<evidence type="ECO:0000256" key="5">
    <source>
        <dbReference type="SAM" id="Phobius"/>
    </source>
</evidence>